<dbReference type="AlphaFoldDB" id="A0A0K1QE98"/>
<dbReference type="KEGG" id="llu:AKJ09_10716"/>
<sequence length="90" mass="9533">MLASGDALGDLAPGLSSVAWTAIAAALSAAAPDRRWTMAGRTTARFVNTMAPHGTGPMESYVVWTAFQLDTRSRAFMRNAMPASICVQET</sequence>
<proteinExistence type="predicted"/>
<keyword evidence="2" id="KW-1185">Reference proteome</keyword>
<dbReference type="STRING" id="1391654.AKJ09_10716"/>
<gene>
    <name evidence="1" type="ORF">AKJ09_10716</name>
</gene>
<evidence type="ECO:0000313" key="1">
    <source>
        <dbReference type="EMBL" id="AKV04053.1"/>
    </source>
</evidence>
<name>A0A0K1QE98_9BACT</name>
<evidence type="ECO:0000313" key="2">
    <source>
        <dbReference type="Proteomes" id="UP000064967"/>
    </source>
</evidence>
<organism evidence="1 2">
    <name type="scientific">Labilithrix luteola</name>
    <dbReference type="NCBI Taxonomy" id="1391654"/>
    <lineage>
        <taxon>Bacteria</taxon>
        <taxon>Pseudomonadati</taxon>
        <taxon>Myxococcota</taxon>
        <taxon>Polyangia</taxon>
        <taxon>Polyangiales</taxon>
        <taxon>Labilitrichaceae</taxon>
        <taxon>Labilithrix</taxon>
    </lineage>
</organism>
<reference evidence="1 2" key="1">
    <citation type="submission" date="2015-08" db="EMBL/GenBank/DDBJ databases">
        <authorList>
            <person name="Babu N.S."/>
            <person name="Beckwith C.J."/>
            <person name="Beseler K.G."/>
            <person name="Brison A."/>
            <person name="Carone J.V."/>
            <person name="Caskin T.P."/>
            <person name="Diamond M."/>
            <person name="Durham M.E."/>
            <person name="Foxe J.M."/>
            <person name="Go M."/>
            <person name="Henderson B.A."/>
            <person name="Jones I.B."/>
            <person name="McGettigan J.A."/>
            <person name="Micheletti S.J."/>
            <person name="Nasrallah M.E."/>
            <person name="Ortiz D."/>
            <person name="Piller C.R."/>
            <person name="Privatt S.R."/>
            <person name="Schneider S.L."/>
            <person name="Sharp S."/>
            <person name="Smith T.C."/>
            <person name="Stanton J.D."/>
            <person name="Ullery H.E."/>
            <person name="Wilson R.J."/>
            <person name="Serrano M.G."/>
            <person name="Buck G."/>
            <person name="Lee V."/>
            <person name="Wang Y."/>
            <person name="Carvalho R."/>
            <person name="Voegtly L."/>
            <person name="Shi R."/>
            <person name="Duckworth R."/>
            <person name="Johnson A."/>
            <person name="Loviza R."/>
            <person name="Walstead R."/>
            <person name="Shah Z."/>
            <person name="Kiflezghi M."/>
            <person name="Wade K."/>
            <person name="Ball S.L."/>
            <person name="Bradley K.W."/>
            <person name="Asai D.J."/>
            <person name="Bowman C.A."/>
            <person name="Russell D.A."/>
            <person name="Pope W.H."/>
            <person name="Jacobs-Sera D."/>
            <person name="Hendrix R.W."/>
            <person name="Hatfull G.F."/>
        </authorList>
    </citation>
    <scope>NUCLEOTIDE SEQUENCE [LARGE SCALE GENOMIC DNA]</scope>
    <source>
        <strain evidence="1 2">DSM 27648</strain>
    </source>
</reference>
<dbReference type="EMBL" id="CP012333">
    <property type="protein sequence ID" value="AKV04053.1"/>
    <property type="molecule type" value="Genomic_DNA"/>
</dbReference>
<dbReference type="Proteomes" id="UP000064967">
    <property type="component" value="Chromosome"/>
</dbReference>
<protein>
    <submittedName>
        <fullName evidence="1">Uncharacterized protein</fullName>
    </submittedName>
</protein>
<accession>A0A0K1QE98</accession>